<sequence>MKTKILSIAAIVALLVSCDIKKTESGELPEIDVDVTTEAGDLPEYDVDWMDVDVKTTTRMVEVPKLVVVMEEEEVEVPVLDIDMPGDKSERTLMVETEISGTDADLEIQEVRATKNKLYVIATLEKGDTDLEGKTIRKQDQIDINAPQLDVEYIIVGERPNRKYNNNNMYVASMNDLSATVKDARVIYSD</sequence>
<gene>
    <name evidence="1" type="ORF">A9Q93_01705</name>
</gene>
<dbReference type="PROSITE" id="PS51257">
    <property type="entry name" value="PROKAR_LIPOPROTEIN"/>
    <property type="match status" value="1"/>
</dbReference>
<comment type="caution">
    <text evidence="1">The sequence shown here is derived from an EMBL/GenBank/DDBJ whole genome shotgun (WGS) entry which is preliminary data.</text>
</comment>
<dbReference type="Proteomes" id="UP000196102">
    <property type="component" value="Unassembled WGS sequence"/>
</dbReference>
<reference evidence="2" key="1">
    <citation type="journal article" date="2017" name="Proc. Natl. Acad. Sci. U.S.A.">
        <title>Simulation of Deepwater Horizon oil plume reveals substrate specialization within a complex community of hydrocarbon-degraders.</title>
        <authorList>
            <person name="Hu P."/>
            <person name="Dubinsky E.A."/>
            <person name="Probst A.J."/>
            <person name="Wang J."/>
            <person name="Sieber C.M.K."/>
            <person name="Tom L.M."/>
            <person name="Gardinali P."/>
            <person name="Banfield J.F."/>
            <person name="Atlas R.M."/>
            <person name="Andersen G.L."/>
        </authorList>
    </citation>
    <scope>NUCLEOTIDE SEQUENCE [LARGE SCALE GENOMIC DNA]</scope>
</reference>
<dbReference type="AlphaFoldDB" id="A0A1Z8BC30"/>
<dbReference type="EMBL" id="MAAX01000028">
    <property type="protein sequence ID" value="OUS20144.1"/>
    <property type="molecule type" value="Genomic_DNA"/>
</dbReference>
<evidence type="ECO:0000313" key="1">
    <source>
        <dbReference type="EMBL" id="OUS20144.1"/>
    </source>
</evidence>
<accession>A0A1Z8BC30</accession>
<dbReference type="RefSeq" id="WP_303685651.1">
    <property type="nucleotide sequence ID" value="NZ_CAJXYO010000003.1"/>
</dbReference>
<evidence type="ECO:0000313" key="2">
    <source>
        <dbReference type="Proteomes" id="UP000196102"/>
    </source>
</evidence>
<proteinExistence type="predicted"/>
<protein>
    <submittedName>
        <fullName evidence="1">Uncharacterized protein</fullName>
    </submittedName>
</protein>
<organism evidence="1 2">
    <name type="scientific">Nonlabens dokdonensis</name>
    <dbReference type="NCBI Taxonomy" id="328515"/>
    <lineage>
        <taxon>Bacteria</taxon>
        <taxon>Pseudomonadati</taxon>
        <taxon>Bacteroidota</taxon>
        <taxon>Flavobacteriia</taxon>
        <taxon>Flavobacteriales</taxon>
        <taxon>Flavobacteriaceae</taxon>
        <taxon>Nonlabens</taxon>
    </lineage>
</organism>
<name>A0A1Z8BC30_9FLAO</name>